<keyword evidence="2" id="KW-0812">Transmembrane</keyword>
<reference evidence="4 5" key="1">
    <citation type="submission" date="2012-08" db="EMBL/GenBank/DDBJ databases">
        <title>Whole genome shotgun sequence of Austwickia chelonae NBRC 105200.</title>
        <authorList>
            <person name="Yoshida I."/>
            <person name="Hosoyama A."/>
            <person name="Tsuchikane K."/>
            <person name="Katsumata H."/>
            <person name="Ando Y."/>
            <person name="Ohji S."/>
            <person name="Hamada M."/>
            <person name="Tamura T."/>
            <person name="Yamazoe A."/>
            <person name="Yamazaki S."/>
            <person name="Fujita N."/>
        </authorList>
    </citation>
    <scope>NUCLEOTIDE SEQUENCE [LARGE SCALE GENOMIC DNA]</scope>
    <source>
        <strain evidence="4 5">NBRC 105200</strain>
    </source>
</reference>
<feature type="domain" description="LytR/CpsA/Psr regulator C-terminal" evidence="3">
    <location>
        <begin position="91"/>
        <end position="177"/>
    </location>
</feature>
<comment type="caution">
    <text evidence="4">The sequence shown here is derived from an EMBL/GenBank/DDBJ whole genome shotgun (WGS) entry which is preliminary data.</text>
</comment>
<evidence type="ECO:0000256" key="2">
    <source>
        <dbReference type="SAM" id="Phobius"/>
    </source>
</evidence>
<evidence type="ECO:0000259" key="3">
    <source>
        <dbReference type="Pfam" id="PF13399"/>
    </source>
</evidence>
<evidence type="ECO:0000313" key="4">
    <source>
        <dbReference type="EMBL" id="GAB78592.1"/>
    </source>
</evidence>
<keyword evidence="2" id="KW-0472">Membrane</keyword>
<feature type="region of interest" description="Disordered" evidence="1">
    <location>
        <begin position="55"/>
        <end position="88"/>
    </location>
</feature>
<dbReference type="EMBL" id="BAGZ01000016">
    <property type="protein sequence ID" value="GAB78592.1"/>
    <property type="molecule type" value="Genomic_DNA"/>
</dbReference>
<feature type="compositionally biased region" description="Low complexity" evidence="1">
    <location>
        <begin position="55"/>
        <end position="73"/>
    </location>
</feature>
<accession>K6W9T9</accession>
<dbReference type="STRING" id="100225.SAMN05421595_2244"/>
<dbReference type="eggNOG" id="ENOG5033YAQ">
    <property type="taxonomic scope" value="Bacteria"/>
</dbReference>
<sequence length="189" mass="19483">MTDLDGRGYPSASTSQRRRSIIALAALGSVLLIAFLTAFSYIHGWFPSQSVAQPAAPTSKASAPSQPSEAPAPSSAPPSSPSCTPMTPKKVTVNIFNATKRPGLAGTAAKTLKDQGFTVGKVSNDPKNKKVEDSAEIRFGPSGAAKADFLVSRVTGAVKVQDDRTDDTVDIALGEKYTSISPGPSSGGC</sequence>
<dbReference type="Pfam" id="PF13399">
    <property type="entry name" value="LytR_C"/>
    <property type="match status" value="1"/>
</dbReference>
<dbReference type="OrthoDB" id="4864198at2"/>
<proteinExistence type="predicted"/>
<feature type="transmembrane region" description="Helical" evidence="2">
    <location>
        <begin position="21"/>
        <end position="46"/>
    </location>
</feature>
<dbReference type="InterPro" id="IPR027381">
    <property type="entry name" value="LytR/CpsA/Psr_C"/>
</dbReference>
<organism evidence="4 5">
    <name type="scientific">Austwickia chelonae NBRC 105200</name>
    <dbReference type="NCBI Taxonomy" id="1184607"/>
    <lineage>
        <taxon>Bacteria</taxon>
        <taxon>Bacillati</taxon>
        <taxon>Actinomycetota</taxon>
        <taxon>Actinomycetes</taxon>
        <taxon>Micrococcales</taxon>
        <taxon>Dermatophilaceae</taxon>
        <taxon>Austwickia</taxon>
    </lineage>
</organism>
<dbReference type="AlphaFoldDB" id="K6W9T9"/>
<dbReference type="RefSeq" id="WP_006503348.1">
    <property type="nucleotide sequence ID" value="NZ_BAGZ01000016.1"/>
</dbReference>
<gene>
    <name evidence="4" type="ORF">AUCHE_16_00080</name>
</gene>
<keyword evidence="5" id="KW-1185">Reference proteome</keyword>
<dbReference type="Gene3D" id="3.30.70.2390">
    <property type="match status" value="1"/>
</dbReference>
<protein>
    <recommendedName>
        <fullName evidence="3">LytR/CpsA/Psr regulator C-terminal domain-containing protein</fullName>
    </recommendedName>
</protein>
<name>K6W9T9_9MICO</name>
<evidence type="ECO:0000256" key="1">
    <source>
        <dbReference type="SAM" id="MobiDB-lite"/>
    </source>
</evidence>
<keyword evidence="2" id="KW-1133">Transmembrane helix</keyword>
<evidence type="ECO:0000313" key="5">
    <source>
        <dbReference type="Proteomes" id="UP000008495"/>
    </source>
</evidence>
<dbReference type="Proteomes" id="UP000008495">
    <property type="component" value="Unassembled WGS sequence"/>
</dbReference>